<name>A0A370L1I8_9HYPH</name>
<dbReference type="Pfam" id="PF16242">
    <property type="entry name" value="Pyrid_ox_like"/>
    <property type="match status" value="1"/>
</dbReference>
<dbReference type="PANTHER" id="PTHR34818:SF1">
    <property type="entry name" value="PROTEIN BLI-3"/>
    <property type="match status" value="1"/>
</dbReference>
<dbReference type="OrthoDB" id="1432662at2"/>
<dbReference type="EMBL" id="QQTP01000012">
    <property type="protein sequence ID" value="RDJ21426.1"/>
    <property type="molecule type" value="Genomic_DNA"/>
</dbReference>
<proteinExistence type="predicted"/>
<gene>
    <name evidence="2" type="ORF">DWE98_20535</name>
</gene>
<organism evidence="2 3">
    <name type="scientific">Bosea caraganae</name>
    <dbReference type="NCBI Taxonomy" id="2763117"/>
    <lineage>
        <taxon>Bacteria</taxon>
        <taxon>Pseudomonadati</taxon>
        <taxon>Pseudomonadota</taxon>
        <taxon>Alphaproteobacteria</taxon>
        <taxon>Hyphomicrobiales</taxon>
        <taxon>Boseaceae</taxon>
        <taxon>Bosea</taxon>
    </lineage>
</organism>
<feature type="domain" description="General stress protein FMN-binding split barrel" evidence="1">
    <location>
        <begin position="7"/>
        <end position="151"/>
    </location>
</feature>
<dbReference type="InterPro" id="IPR052917">
    <property type="entry name" value="Stress-Dev_Protein"/>
</dbReference>
<comment type="caution">
    <text evidence="2">The sequence shown here is derived from an EMBL/GenBank/DDBJ whole genome shotgun (WGS) entry which is preliminary data.</text>
</comment>
<reference evidence="3" key="1">
    <citation type="submission" date="2018-07" db="EMBL/GenBank/DDBJ databases">
        <authorList>
            <person name="Safronova V.I."/>
            <person name="Chirak E.R."/>
            <person name="Sazanova A.L."/>
        </authorList>
    </citation>
    <scope>NUCLEOTIDE SEQUENCE [LARGE SCALE GENOMIC DNA]</scope>
    <source>
        <strain evidence="3">RCAM04685</strain>
    </source>
</reference>
<evidence type="ECO:0000259" key="1">
    <source>
        <dbReference type="Pfam" id="PF16242"/>
    </source>
</evidence>
<dbReference type="SUPFAM" id="SSF50475">
    <property type="entry name" value="FMN-binding split barrel"/>
    <property type="match status" value="1"/>
</dbReference>
<dbReference type="PANTHER" id="PTHR34818">
    <property type="entry name" value="PROTEIN BLI-3"/>
    <property type="match status" value="1"/>
</dbReference>
<dbReference type="Proteomes" id="UP000255207">
    <property type="component" value="Unassembled WGS sequence"/>
</dbReference>
<dbReference type="InterPro" id="IPR012349">
    <property type="entry name" value="Split_barrel_FMN-bd"/>
</dbReference>
<dbReference type="Gene3D" id="2.30.110.10">
    <property type="entry name" value="Electron Transport, Fmn-binding Protein, Chain A"/>
    <property type="match status" value="1"/>
</dbReference>
<dbReference type="RefSeq" id="WP_114831174.1">
    <property type="nucleotide sequence ID" value="NZ_QQTO01000033.1"/>
</dbReference>
<sequence length="161" mass="17907">MSHHSDQDHAWDLMEKIGLCMLVTHDGTGDALRARPMSAHVVRDEEAVFFLSDARHHKDDEIEINQNVCLAFADTDGQAYVSVTGTANVLDDRAKIGELWSTAAKAWWKSKDDPNIRVLRVMPSMAEFWDSPGKLVTTVKMAAAALTGHRPRLGENRKVAL</sequence>
<dbReference type="InterPro" id="IPR038725">
    <property type="entry name" value="YdaG_split_barrel_FMN-bd"/>
</dbReference>
<evidence type="ECO:0000313" key="3">
    <source>
        <dbReference type="Proteomes" id="UP000255207"/>
    </source>
</evidence>
<evidence type="ECO:0000313" key="2">
    <source>
        <dbReference type="EMBL" id="RDJ21426.1"/>
    </source>
</evidence>
<dbReference type="AlphaFoldDB" id="A0A370L1I8"/>
<accession>A0A370L1I8</accession>
<keyword evidence="3" id="KW-1185">Reference proteome</keyword>
<protein>
    <submittedName>
        <fullName evidence="2">General stress protein</fullName>
    </submittedName>
</protein>